<feature type="domain" description="Glycosyl transferase family 28 C-terminal" evidence="1">
    <location>
        <begin position="216"/>
        <end position="314"/>
    </location>
</feature>
<protein>
    <submittedName>
        <fullName evidence="2">Undecaprenyldiphospho-muramoylpentapeptide beta-N-acetylglucosaminyltransferase</fullName>
    </submittedName>
</protein>
<evidence type="ECO:0000313" key="3">
    <source>
        <dbReference type="Proteomes" id="UP000485484"/>
    </source>
</evidence>
<gene>
    <name evidence="2" type="ORF">BWY73_00466</name>
</gene>
<dbReference type="AlphaFoldDB" id="A0A1V5MIS0"/>
<accession>A0A1V5MIS0</accession>
<keyword evidence="2" id="KW-0808">Transferase</keyword>
<dbReference type="Proteomes" id="UP000485484">
    <property type="component" value="Unassembled WGS sequence"/>
</dbReference>
<reference evidence="2 3" key="1">
    <citation type="submission" date="2017-02" db="EMBL/GenBank/DDBJ databases">
        <title>Delving into the versatile metabolic prowess of the omnipresent phylum Bacteroidetes.</title>
        <authorList>
            <person name="Nobu M.K."/>
            <person name="Mei R."/>
            <person name="Narihiro T."/>
            <person name="Kuroda K."/>
            <person name="Liu W.-T."/>
        </authorList>
    </citation>
    <scope>NUCLEOTIDE SEQUENCE [LARGE SCALE GENOMIC DNA]</scope>
    <source>
        <strain evidence="2">ADurb.Bin417</strain>
    </source>
</reference>
<dbReference type="SUPFAM" id="SSF53756">
    <property type="entry name" value="UDP-Glycosyltransferase/glycogen phosphorylase"/>
    <property type="match status" value="1"/>
</dbReference>
<comment type="caution">
    <text evidence="2">The sequence shown here is derived from an EMBL/GenBank/DDBJ whole genome shotgun (WGS) entry which is preliminary data.</text>
</comment>
<dbReference type="InterPro" id="IPR007235">
    <property type="entry name" value="Glyco_trans_28_C"/>
</dbReference>
<evidence type="ECO:0000259" key="1">
    <source>
        <dbReference type="Pfam" id="PF04101"/>
    </source>
</evidence>
<dbReference type="GO" id="GO:0016758">
    <property type="term" value="F:hexosyltransferase activity"/>
    <property type="evidence" value="ECO:0007669"/>
    <property type="project" value="InterPro"/>
</dbReference>
<name>A0A1V5MIS0_UNCT6</name>
<proteinExistence type="predicted"/>
<keyword evidence="2" id="KW-0328">Glycosyltransferase</keyword>
<evidence type="ECO:0000313" key="2">
    <source>
        <dbReference type="EMBL" id="OPZ93144.1"/>
    </source>
</evidence>
<organism evidence="2 3">
    <name type="scientific">candidate division TA06 bacterium ADurb.Bin417</name>
    <dbReference type="NCBI Taxonomy" id="1852828"/>
    <lineage>
        <taxon>Bacteria</taxon>
        <taxon>Bacteria division TA06</taxon>
    </lineage>
</organism>
<sequence>MSRILVSPLSWGLGHATRDIPIIRELLEHGHRVSIAGSGRAMELLKQEFPHCDFFELEDYPPPYTATRYFLAKFIAYIPLILHAIRLEHESTRRLLAEHPCDLIISDNRFGVHAPGVPSFFISHQLRFYVPDYLRPGGYISARFNSSCHRNFRRVIVPDNPPEKGSLSGLLSENRFPATQERLYYAGILSSVDPVAAAEDIDYLISISGPEPQRSKLEELVLQQAAKLPGRKVILLGLPAETRRFQLDERTEVRNHATREEMAALMSRAKFIITRSGYTTMMELAELGKRRALLIPTPGQTEQEYLSLYYQQQGWFYSQSQYRLDLVRDIQATSDYRGFPAVTPSRENARRLYRELFAPHLD</sequence>
<dbReference type="Gene3D" id="3.40.50.2000">
    <property type="entry name" value="Glycogen Phosphorylase B"/>
    <property type="match status" value="2"/>
</dbReference>
<dbReference type="EMBL" id="MWAK01000042">
    <property type="protein sequence ID" value="OPZ93144.1"/>
    <property type="molecule type" value="Genomic_DNA"/>
</dbReference>
<dbReference type="Pfam" id="PF04101">
    <property type="entry name" value="Glyco_tran_28_C"/>
    <property type="match status" value="1"/>
</dbReference>